<dbReference type="PANTHER" id="PTHR33490">
    <property type="entry name" value="BLR5614 PROTEIN-RELATED"/>
    <property type="match status" value="1"/>
</dbReference>
<reference evidence="2 3" key="1">
    <citation type="submission" date="2024-04" db="EMBL/GenBank/DDBJ databases">
        <title>Luteolibacter sp. isolated from soil.</title>
        <authorList>
            <person name="An J."/>
        </authorList>
    </citation>
    <scope>NUCLEOTIDE SEQUENCE [LARGE SCALE GENOMIC DNA]</scope>
    <source>
        <strain evidence="2 3">Y139</strain>
    </source>
</reference>
<protein>
    <submittedName>
        <fullName evidence="2">Transglutaminase family protein</fullName>
    </submittedName>
</protein>
<feature type="domain" description="Transglutaminase-like" evidence="1">
    <location>
        <begin position="161"/>
        <end position="221"/>
    </location>
</feature>
<dbReference type="Gene3D" id="3.10.620.30">
    <property type="match status" value="1"/>
</dbReference>
<dbReference type="InterPro" id="IPR038765">
    <property type="entry name" value="Papain-like_cys_pep_sf"/>
</dbReference>
<dbReference type="EMBL" id="JBBUKT010000010">
    <property type="protein sequence ID" value="MEK7953285.1"/>
    <property type="molecule type" value="Genomic_DNA"/>
</dbReference>
<keyword evidence="3" id="KW-1185">Reference proteome</keyword>
<proteinExistence type="predicted"/>
<dbReference type="Pfam" id="PF21295">
    <property type="entry name" value="Bact_transglu_N_2"/>
    <property type="match status" value="1"/>
</dbReference>
<evidence type="ECO:0000313" key="2">
    <source>
        <dbReference type="EMBL" id="MEK7953285.1"/>
    </source>
</evidence>
<sequence>MNFRVSSDLSYTLRGPSTFFFAIKCLATGGQRILNENLYTSLEVPTDDFTASVGMNRFTRIRTSGSGAMQVRYQADVETSTQIADVASLLADDPGRLDPDAVPFLFPSRYCQSDRLRQQALDLFGHLPDPYSIASGVSDWIYEKVTYKSGSTNEQSSAVDTLEQRQGVCRDFAHLAIAMCRALNVPARYVSCYSHLLNPTDFHAVFEVFIGKLWYVFDPTRLAPLNGLVRVATGRDAADVSVCTIFGDPILERSEVICNSLDGQFVPITRDTLMAANQVIALL</sequence>
<evidence type="ECO:0000313" key="3">
    <source>
        <dbReference type="Proteomes" id="UP001371305"/>
    </source>
</evidence>
<evidence type="ECO:0000259" key="1">
    <source>
        <dbReference type="SMART" id="SM00460"/>
    </source>
</evidence>
<dbReference type="InterPro" id="IPR048930">
    <property type="entry name" value="Bact_transglu_N_2"/>
</dbReference>
<dbReference type="InterPro" id="IPR002931">
    <property type="entry name" value="Transglutaminase-like"/>
</dbReference>
<gene>
    <name evidence="2" type="ORF">WKV53_22415</name>
</gene>
<organism evidence="2 3">
    <name type="scientific">Luteolibacter soli</name>
    <dbReference type="NCBI Taxonomy" id="3135280"/>
    <lineage>
        <taxon>Bacteria</taxon>
        <taxon>Pseudomonadati</taxon>
        <taxon>Verrucomicrobiota</taxon>
        <taxon>Verrucomicrobiia</taxon>
        <taxon>Verrucomicrobiales</taxon>
        <taxon>Verrucomicrobiaceae</taxon>
        <taxon>Luteolibacter</taxon>
    </lineage>
</organism>
<comment type="caution">
    <text evidence="2">The sequence shown here is derived from an EMBL/GenBank/DDBJ whole genome shotgun (WGS) entry which is preliminary data.</text>
</comment>
<accession>A0ABU9B0T8</accession>
<dbReference type="PANTHER" id="PTHR33490:SF12">
    <property type="entry name" value="BLL5557 PROTEIN"/>
    <property type="match status" value="1"/>
</dbReference>
<dbReference type="Gene3D" id="2.60.40.2250">
    <property type="match status" value="1"/>
</dbReference>
<dbReference type="SMART" id="SM00460">
    <property type="entry name" value="TGc"/>
    <property type="match status" value="1"/>
</dbReference>
<dbReference type="Proteomes" id="UP001371305">
    <property type="component" value="Unassembled WGS sequence"/>
</dbReference>
<dbReference type="SUPFAM" id="SSF54001">
    <property type="entry name" value="Cysteine proteinases"/>
    <property type="match status" value="1"/>
</dbReference>
<dbReference type="RefSeq" id="WP_341407049.1">
    <property type="nucleotide sequence ID" value="NZ_JBBUKT010000010.1"/>
</dbReference>
<name>A0ABU9B0T8_9BACT</name>
<dbReference type="Pfam" id="PF01841">
    <property type="entry name" value="Transglut_core"/>
    <property type="match status" value="1"/>
</dbReference>